<evidence type="ECO:0000313" key="4">
    <source>
        <dbReference type="Proteomes" id="UP000642488"/>
    </source>
</evidence>
<dbReference type="SUPFAM" id="SSF103481">
    <property type="entry name" value="Multidrug resistance efflux transporter EmrE"/>
    <property type="match status" value="2"/>
</dbReference>
<keyword evidence="4" id="KW-1185">Reference proteome</keyword>
<feature type="transmembrane region" description="Helical" evidence="1">
    <location>
        <begin position="100"/>
        <end position="121"/>
    </location>
</feature>
<name>A0A934MFB1_9RHOB</name>
<reference evidence="3" key="1">
    <citation type="submission" date="2020-12" db="EMBL/GenBank/DDBJ databases">
        <title>Bacterial taxonomy.</title>
        <authorList>
            <person name="Pan X."/>
        </authorList>
    </citation>
    <scope>NUCLEOTIDE SEQUENCE</scope>
    <source>
        <strain evidence="3">KCTC 52957</strain>
    </source>
</reference>
<evidence type="ECO:0000313" key="3">
    <source>
        <dbReference type="EMBL" id="MBJ3764326.1"/>
    </source>
</evidence>
<sequence>MRGNHAESSTSNKAWALLVMCTGVLALVVNDAIAKGLVARFDPFQILLVRSLIALPIVAGLAFWTGGGMTLRSAKVRVHILRAVLAVAATWLFIRSLADLPLAEATSIIFAAPIFVAALSMPLLKQRVGKKRAVAIAAGFAGVLIVLQPGTDTLQTASLLALAAAAVNALVMMSARWIDERDGFWTMTLYMTLFSGLACAFTLFGDWPTFARPDVWLFLGMAVAGTLGIALISHAFRIADAAVVAPFDYTALIWATALGWLFWGAVPGPWVYVGALVIIASGIYLIFLDDRRDA</sequence>
<feature type="transmembrane region" description="Helical" evidence="1">
    <location>
        <begin position="184"/>
        <end position="204"/>
    </location>
</feature>
<feature type="transmembrane region" description="Helical" evidence="1">
    <location>
        <begin position="157"/>
        <end position="177"/>
    </location>
</feature>
<dbReference type="PANTHER" id="PTHR22911:SF103">
    <property type="entry name" value="BLR2811 PROTEIN"/>
    <property type="match status" value="1"/>
</dbReference>
<dbReference type="AlphaFoldDB" id="A0A934MFB1"/>
<protein>
    <submittedName>
        <fullName evidence="3">DMT family transporter</fullName>
    </submittedName>
</protein>
<gene>
    <name evidence="3" type="ORF">ILP92_16410</name>
</gene>
<dbReference type="PANTHER" id="PTHR22911">
    <property type="entry name" value="ACYL-MALONYL CONDENSING ENZYME-RELATED"/>
    <property type="match status" value="1"/>
</dbReference>
<dbReference type="InterPro" id="IPR000620">
    <property type="entry name" value="EamA_dom"/>
</dbReference>
<feature type="transmembrane region" description="Helical" evidence="1">
    <location>
        <begin position="44"/>
        <end position="64"/>
    </location>
</feature>
<feature type="domain" description="EamA" evidence="2">
    <location>
        <begin position="157"/>
        <end position="287"/>
    </location>
</feature>
<proteinExistence type="predicted"/>
<accession>A0A934MFB1</accession>
<dbReference type="Pfam" id="PF00892">
    <property type="entry name" value="EamA"/>
    <property type="match status" value="2"/>
</dbReference>
<feature type="transmembrane region" description="Helical" evidence="1">
    <location>
        <begin position="269"/>
        <end position="288"/>
    </location>
</feature>
<keyword evidence="1" id="KW-1133">Transmembrane helix</keyword>
<evidence type="ECO:0000259" key="2">
    <source>
        <dbReference type="Pfam" id="PF00892"/>
    </source>
</evidence>
<comment type="caution">
    <text evidence="3">The sequence shown here is derived from an EMBL/GenBank/DDBJ whole genome shotgun (WGS) entry which is preliminary data.</text>
</comment>
<keyword evidence="1" id="KW-0472">Membrane</keyword>
<keyword evidence="1" id="KW-0812">Transmembrane</keyword>
<evidence type="ECO:0000256" key="1">
    <source>
        <dbReference type="SAM" id="Phobius"/>
    </source>
</evidence>
<feature type="transmembrane region" description="Helical" evidence="1">
    <location>
        <begin position="76"/>
        <end position="94"/>
    </location>
</feature>
<dbReference type="InterPro" id="IPR037185">
    <property type="entry name" value="EmrE-like"/>
</dbReference>
<dbReference type="RefSeq" id="WP_198917502.1">
    <property type="nucleotide sequence ID" value="NZ_JAEKPD010000022.1"/>
</dbReference>
<feature type="transmembrane region" description="Helical" evidence="1">
    <location>
        <begin position="243"/>
        <end position="263"/>
    </location>
</feature>
<feature type="domain" description="EamA" evidence="2">
    <location>
        <begin position="15"/>
        <end position="147"/>
    </location>
</feature>
<dbReference type="Proteomes" id="UP000642488">
    <property type="component" value="Unassembled WGS sequence"/>
</dbReference>
<feature type="transmembrane region" description="Helical" evidence="1">
    <location>
        <begin position="216"/>
        <end position="236"/>
    </location>
</feature>
<dbReference type="GO" id="GO:0016020">
    <property type="term" value="C:membrane"/>
    <property type="evidence" value="ECO:0007669"/>
    <property type="project" value="InterPro"/>
</dbReference>
<feature type="transmembrane region" description="Helical" evidence="1">
    <location>
        <begin position="133"/>
        <end position="151"/>
    </location>
</feature>
<organism evidence="3 4">
    <name type="scientific">Palleronia pontilimi</name>
    <dbReference type="NCBI Taxonomy" id="1964209"/>
    <lineage>
        <taxon>Bacteria</taxon>
        <taxon>Pseudomonadati</taxon>
        <taxon>Pseudomonadota</taxon>
        <taxon>Alphaproteobacteria</taxon>
        <taxon>Rhodobacterales</taxon>
        <taxon>Roseobacteraceae</taxon>
        <taxon>Palleronia</taxon>
    </lineage>
</organism>
<dbReference type="EMBL" id="JAEKPD010000022">
    <property type="protein sequence ID" value="MBJ3764326.1"/>
    <property type="molecule type" value="Genomic_DNA"/>
</dbReference>